<gene>
    <name evidence="1" type="ORF">F8B43_3806</name>
</gene>
<evidence type="ECO:0000313" key="2">
    <source>
        <dbReference type="Proteomes" id="UP000469949"/>
    </source>
</evidence>
<accession>A0A833MZM2</accession>
<proteinExistence type="predicted"/>
<evidence type="ECO:0000313" key="1">
    <source>
        <dbReference type="EMBL" id="KAB7783883.1"/>
    </source>
</evidence>
<protein>
    <submittedName>
        <fullName evidence="1">Uncharacterized protein</fullName>
    </submittedName>
</protein>
<organism evidence="1 2">
    <name type="scientific">Methylorubrum populi</name>
    <dbReference type="NCBI Taxonomy" id="223967"/>
    <lineage>
        <taxon>Bacteria</taxon>
        <taxon>Pseudomonadati</taxon>
        <taxon>Pseudomonadota</taxon>
        <taxon>Alphaproteobacteria</taxon>
        <taxon>Hyphomicrobiales</taxon>
        <taxon>Methylobacteriaceae</taxon>
        <taxon>Methylorubrum</taxon>
    </lineage>
</organism>
<comment type="caution">
    <text evidence="1">The sequence shown here is derived from an EMBL/GenBank/DDBJ whole genome shotgun (WGS) entry which is preliminary data.</text>
</comment>
<dbReference type="Proteomes" id="UP000469949">
    <property type="component" value="Unassembled WGS sequence"/>
</dbReference>
<dbReference type="EMBL" id="WEKV01000014">
    <property type="protein sequence ID" value="KAB7783883.1"/>
    <property type="molecule type" value="Genomic_DNA"/>
</dbReference>
<dbReference type="AlphaFoldDB" id="A0A833MZM2"/>
<reference evidence="1 2" key="1">
    <citation type="submission" date="2019-10" db="EMBL/GenBank/DDBJ databases">
        <title>Draft Genome Sequence of the Caffeine Degrading Methylotroph Methylorubrum populi PINKEL.</title>
        <authorList>
            <person name="Dawson S.C."/>
            <person name="Zhang X."/>
            <person name="Wright M.E."/>
            <person name="Sharma G."/>
            <person name="Langner J.T."/>
            <person name="Ditty J.L."/>
            <person name="Subuyuj G.A."/>
        </authorList>
    </citation>
    <scope>NUCLEOTIDE SEQUENCE [LARGE SCALE GENOMIC DNA]</scope>
    <source>
        <strain evidence="1 2">Pinkel</strain>
    </source>
</reference>
<sequence length="42" mass="4706">MVSDLPEWKRNPSADFLERSRSLTGETCGKSAMFLMYAGHAD</sequence>
<name>A0A833MZM2_9HYPH</name>